<organism evidence="3 4">
    <name type="scientific">Eiseniibacteriota bacterium</name>
    <dbReference type="NCBI Taxonomy" id="2212470"/>
    <lineage>
        <taxon>Bacteria</taxon>
        <taxon>Candidatus Eiseniibacteriota</taxon>
    </lineage>
</organism>
<feature type="domain" description="DZANK-type" evidence="2">
    <location>
        <begin position="2"/>
        <end position="44"/>
    </location>
</feature>
<protein>
    <submittedName>
        <fullName evidence="3">Zinc ribbon domain-containing protein</fullName>
    </submittedName>
</protein>
<evidence type="ECO:0000313" key="3">
    <source>
        <dbReference type="EMBL" id="MBM3318762.1"/>
    </source>
</evidence>
<dbReference type="Proteomes" id="UP000748308">
    <property type="component" value="Unassembled WGS sequence"/>
</dbReference>
<name>A0A937XEF8_UNCEI</name>
<dbReference type="InterPro" id="IPR025874">
    <property type="entry name" value="DZR"/>
</dbReference>
<evidence type="ECO:0000259" key="2">
    <source>
        <dbReference type="Pfam" id="PF12773"/>
    </source>
</evidence>
<comment type="caution">
    <text evidence="3">The sequence shown here is derived from an EMBL/GenBank/DDBJ whole genome shotgun (WGS) entry which is preliminary data.</text>
</comment>
<dbReference type="EMBL" id="VGIY01000477">
    <property type="protein sequence ID" value="MBM3318762.1"/>
    <property type="molecule type" value="Genomic_DNA"/>
</dbReference>
<dbReference type="AlphaFoldDB" id="A0A937XEF8"/>
<feature type="region of interest" description="Disordered" evidence="1">
    <location>
        <begin position="50"/>
        <end position="149"/>
    </location>
</feature>
<sequence length="426" mass="45188">ETELPGDALYCPHCGRAIDNRESIYCWRCGTLLPADARYCTLCGSEVCSDHGATQKDSRARRRQVPRSTAPAAPAQQAEAPAPQAEAPALPAEAPTLPPESPAPPGTPPAAEAAGPGAEASGEGLGPAADRAPVAPAARPAVPLRPRRERMLVQSPRVITSPTGAILPSLALHLSTGWSFGFSDRKHSGGWLFSFGLGGVGEAMITSSRILHILEAQSNALAGFRVHMPVGLLDRRLAERLAVALNVAATASNNYDLRSAFTAEDGATVQWLDYDHRETTLGLAATWTHARLRLHAAAHGTDLRTENITYAIGTTGQSAPGRQRDTYATIGIGLDYALDERTRVIGELRTVPRISFRAAEEDLRVGTLTEYAAGLRFYPVPLLGLDATLSVDEEALGLADMEIGFGVHLTLGPRQAVLAPANEEAR</sequence>
<feature type="compositionally biased region" description="Pro residues" evidence="1">
    <location>
        <begin position="96"/>
        <end position="108"/>
    </location>
</feature>
<proteinExistence type="predicted"/>
<feature type="compositionally biased region" description="Low complexity" evidence="1">
    <location>
        <begin position="109"/>
        <end position="144"/>
    </location>
</feature>
<evidence type="ECO:0000313" key="4">
    <source>
        <dbReference type="Proteomes" id="UP000748308"/>
    </source>
</evidence>
<evidence type="ECO:0000256" key="1">
    <source>
        <dbReference type="SAM" id="MobiDB-lite"/>
    </source>
</evidence>
<feature type="non-terminal residue" evidence="3">
    <location>
        <position position="1"/>
    </location>
</feature>
<reference evidence="3" key="1">
    <citation type="submission" date="2019-03" db="EMBL/GenBank/DDBJ databases">
        <title>Lake Tanganyika Metagenome-Assembled Genomes (MAGs).</title>
        <authorList>
            <person name="Tran P."/>
        </authorList>
    </citation>
    <scope>NUCLEOTIDE SEQUENCE</scope>
    <source>
        <strain evidence="3">M_DeepCast_400m_m2_100</strain>
    </source>
</reference>
<accession>A0A937XEF8</accession>
<dbReference type="Pfam" id="PF12773">
    <property type="entry name" value="DZR"/>
    <property type="match status" value="1"/>
</dbReference>
<gene>
    <name evidence="3" type="ORF">FJY75_13010</name>
</gene>
<feature type="compositionally biased region" description="Low complexity" evidence="1">
    <location>
        <begin position="68"/>
        <end position="95"/>
    </location>
</feature>